<dbReference type="PROSITE" id="PS50089">
    <property type="entry name" value="ZF_RING_2"/>
    <property type="match status" value="1"/>
</dbReference>
<dbReference type="Proteomes" id="UP000824120">
    <property type="component" value="Chromosome 6"/>
</dbReference>
<dbReference type="InterPro" id="IPR001841">
    <property type="entry name" value="Znf_RING"/>
</dbReference>
<dbReference type="Pfam" id="PF13639">
    <property type="entry name" value="zf-RING_2"/>
    <property type="match status" value="1"/>
</dbReference>
<dbReference type="SUPFAM" id="SSF57850">
    <property type="entry name" value="RING/U-box"/>
    <property type="match status" value="1"/>
</dbReference>
<dbReference type="PANTHER" id="PTHR46719">
    <property type="entry name" value="TRANSCRIPTION FACTOR C2H2 FAMILY-RELATED"/>
    <property type="match status" value="1"/>
</dbReference>
<keyword evidence="1" id="KW-0863">Zinc-finger</keyword>
<evidence type="ECO:0000313" key="4">
    <source>
        <dbReference type="Proteomes" id="UP000824120"/>
    </source>
</evidence>
<name>A0A9J5YIJ8_SOLCO</name>
<reference evidence="3 4" key="1">
    <citation type="submission" date="2020-09" db="EMBL/GenBank/DDBJ databases">
        <title>De no assembly of potato wild relative species, Solanum commersonii.</title>
        <authorList>
            <person name="Cho K."/>
        </authorList>
    </citation>
    <scope>NUCLEOTIDE SEQUENCE [LARGE SCALE GENOMIC DNA]</scope>
    <source>
        <strain evidence="3">LZ3.2</strain>
        <tissue evidence="3">Leaf</tissue>
    </source>
</reference>
<feature type="domain" description="RING-type" evidence="2">
    <location>
        <begin position="43"/>
        <end position="82"/>
    </location>
</feature>
<comment type="caution">
    <text evidence="3">The sequence shown here is derived from an EMBL/GenBank/DDBJ whole genome shotgun (WGS) entry which is preliminary data.</text>
</comment>
<dbReference type="Gene3D" id="3.30.40.10">
    <property type="entry name" value="Zinc/RING finger domain, C3HC4 (zinc finger)"/>
    <property type="match status" value="1"/>
</dbReference>
<sequence length="97" mass="11534">MFLLVKIGQKWAIKKRGQETLRLFPRLAYSDIELGDPDITYQICLSDFESTDNIYILPCTHLYHIECISTWMRRQITCPTCRRNYGHIHKLWISCLV</sequence>
<dbReference type="InterPro" id="IPR045899">
    <property type="entry name" value="ATL71-like"/>
</dbReference>
<dbReference type="GO" id="GO:0008270">
    <property type="term" value="F:zinc ion binding"/>
    <property type="evidence" value="ECO:0007669"/>
    <property type="project" value="UniProtKB-KW"/>
</dbReference>
<dbReference type="AlphaFoldDB" id="A0A9J5YIJ8"/>
<dbReference type="SMART" id="SM00184">
    <property type="entry name" value="RING"/>
    <property type="match status" value="1"/>
</dbReference>
<keyword evidence="1" id="KW-0479">Metal-binding</keyword>
<dbReference type="InterPro" id="IPR013083">
    <property type="entry name" value="Znf_RING/FYVE/PHD"/>
</dbReference>
<accession>A0A9J5YIJ8</accession>
<keyword evidence="1" id="KW-0862">Zinc</keyword>
<organism evidence="3 4">
    <name type="scientific">Solanum commersonii</name>
    <name type="common">Commerson's wild potato</name>
    <name type="synonym">Commerson's nightshade</name>
    <dbReference type="NCBI Taxonomy" id="4109"/>
    <lineage>
        <taxon>Eukaryota</taxon>
        <taxon>Viridiplantae</taxon>
        <taxon>Streptophyta</taxon>
        <taxon>Embryophyta</taxon>
        <taxon>Tracheophyta</taxon>
        <taxon>Spermatophyta</taxon>
        <taxon>Magnoliopsida</taxon>
        <taxon>eudicotyledons</taxon>
        <taxon>Gunneridae</taxon>
        <taxon>Pentapetalae</taxon>
        <taxon>asterids</taxon>
        <taxon>lamiids</taxon>
        <taxon>Solanales</taxon>
        <taxon>Solanaceae</taxon>
        <taxon>Solanoideae</taxon>
        <taxon>Solaneae</taxon>
        <taxon>Solanum</taxon>
    </lineage>
</organism>
<evidence type="ECO:0000313" key="3">
    <source>
        <dbReference type="EMBL" id="KAG5598814.1"/>
    </source>
</evidence>
<evidence type="ECO:0000259" key="2">
    <source>
        <dbReference type="PROSITE" id="PS50089"/>
    </source>
</evidence>
<dbReference type="OrthoDB" id="8062037at2759"/>
<proteinExistence type="predicted"/>
<protein>
    <recommendedName>
        <fullName evidence="2">RING-type domain-containing protein</fullName>
    </recommendedName>
</protein>
<gene>
    <name evidence="3" type="ORF">H5410_030184</name>
</gene>
<keyword evidence="4" id="KW-1185">Reference proteome</keyword>
<dbReference type="PANTHER" id="PTHR46719:SF7">
    <property type="entry name" value="RING-H2 FINGER PROTEIN ATL71-RELATED"/>
    <property type="match status" value="1"/>
</dbReference>
<dbReference type="EMBL" id="JACXVP010000006">
    <property type="protein sequence ID" value="KAG5598814.1"/>
    <property type="molecule type" value="Genomic_DNA"/>
</dbReference>
<evidence type="ECO:0000256" key="1">
    <source>
        <dbReference type="PROSITE-ProRule" id="PRU00175"/>
    </source>
</evidence>